<keyword evidence="2" id="KW-1185">Reference proteome</keyword>
<protein>
    <submittedName>
        <fullName evidence="1">Uncharacterized protein</fullName>
    </submittedName>
</protein>
<proteinExistence type="predicted"/>
<organism evidence="1 2">
    <name type="scientific">Morus notabilis</name>
    <dbReference type="NCBI Taxonomy" id="981085"/>
    <lineage>
        <taxon>Eukaryota</taxon>
        <taxon>Viridiplantae</taxon>
        <taxon>Streptophyta</taxon>
        <taxon>Embryophyta</taxon>
        <taxon>Tracheophyta</taxon>
        <taxon>Spermatophyta</taxon>
        <taxon>Magnoliopsida</taxon>
        <taxon>eudicotyledons</taxon>
        <taxon>Gunneridae</taxon>
        <taxon>Pentapetalae</taxon>
        <taxon>rosids</taxon>
        <taxon>fabids</taxon>
        <taxon>Rosales</taxon>
        <taxon>Moraceae</taxon>
        <taxon>Moreae</taxon>
        <taxon>Morus</taxon>
    </lineage>
</organism>
<evidence type="ECO:0000313" key="2">
    <source>
        <dbReference type="Proteomes" id="UP000030645"/>
    </source>
</evidence>
<sequence>MILNYDPFKASLHPGALRKTFSLFKVLVMCSCVLVIKDWHHQVESLSLAISPRLLLILNIPSSKINECIGKQYPGCKERLLLSAALGTGLIQNQYLV</sequence>
<dbReference type="AlphaFoldDB" id="W9QPS8"/>
<name>W9QPS8_9ROSA</name>
<reference evidence="2" key="1">
    <citation type="submission" date="2013-01" db="EMBL/GenBank/DDBJ databases">
        <title>Draft Genome Sequence of a Mulberry Tree, Morus notabilis C.K. Schneid.</title>
        <authorList>
            <person name="He N."/>
            <person name="Zhao S."/>
        </authorList>
    </citation>
    <scope>NUCLEOTIDE SEQUENCE</scope>
</reference>
<dbReference type="Proteomes" id="UP000030645">
    <property type="component" value="Unassembled WGS sequence"/>
</dbReference>
<gene>
    <name evidence="1" type="ORF">L484_003292</name>
</gene>
<accession>W9QPS8</accession>
<evidence type="ECO:0000313" key="1">
    <source>
        <dbReference type="EMBL" id="EXB37422.1"/>
    </source>
</evidence>
<dbReference type="EMBL" id="KE343616">
    <property type="protein sequence ID" value="EXB37422.1"/>
    <property type="molecule type" value="Genomic_DNA"/>
</dbReference>